<dbReference type="Proteomes" id="UP000765509">
    <property type="component" value="Unassembled WGS sequence"/>
</dbReference>
<name>A0A9Q3BSN5_9BASI</name>
<keyword evidence="2" id="KW-1185">Reference proteome</keyword>
<accession>A0A9Q3BSN5</accession>
<sequence length="113" mass="12774">MHHVFGEKATVKAMSEFDLDKLTPIIDVSESEEGSLMSKLVPSESRLLVYEAQKWKVKKGNDQQADQCTLSSGSVALDGGGKRTRTNMRDIYEQQARQAEEEFKRVFGNFVLF</sequence>
<gene>
    <name evidence="1" type="ORF">O181_010268</name>
</gene>
<reference evidence="1" key="1">
    <citation type="submission" date="2021-03" db="EMBL/GenBank/DDBJ databases">
        <title>Draft genome sequence of rust myrtle Austropuccinia psidii MF-1, a brazilian biotype.</title>
        <authorList>
            <person name="Quecine M.C."/>
            <person name="Pachon D.M.R."/>
            <person name="Bonatelli M.L."/>
            <person name="Correr F.H."/>
            <person name="Franceschini L.M."/>
            <person name="Leite T.F."/>
            <person name="Margarido G.R.A."/>
            <person name="Almeida C.A."/>
            <person name="Ferrarezi J.A."/>
            <person name="Labate C.A."/>
        </authorList>
    </citation>
    <scope>NUCLEOTIDE SEQUENCE</scope>
    <source>
        <strain evidence="1">MF-1</strain>
    </source>
</reference>
<proteinExistence type="predicted"/>
<evidence type="ECO:0000313" key="2">
    <source>
        <dbReference type="Proteomes" id="UP000765509"/>
    </source>
</evidence>
<dbReference type="EMBL" id="AVOT02002488">
    <property type="protein sequence ID" value="MBW0470553.1"/>
    <property type="molecule type" value="Genomic_DNA"/>
</dbReference>
<evidence type="ECO:0000313" key="1">
    <source>
        <dbReference type="EMBL" id="MBW0470553.1"/>
    </source>
</evidence>
<comment type="caution">
    <text evidence="1">The sequence shown here is derived from an EMBL/GenBank/DDBJ whole genome shotgun (WGS) entry which is preliminary data.</text>
</comment>
<organism evidence="1 2">
    <name type="scientific">Austropuccinia psidii MF-1</name>
    <dbReference type="NCBI Taxonomy" id="1389203"/>
    <lineage>
        <taxon>Eukaryota</taxon>
        <taxon>Fungi</taxon>
        <taxon>Dikarya</taxon>
        <taxon>Basidiomycota</taxon>
        <taxon>Pucciniomycotina</taxon>
        <taxon>Pucciniomycetes</taxon>
        <taxon>Pucciniales</taxon>
        <taxon>Sphaerophragmiaceae</taxon>
        <taxon>Austropuccinia</taxon>
    </lineage>
</organism>
<protein>
    <submittedName>
        <fullName evidence="1">Uncharacterized protein</fullName>
    </submittedName>
</protein>
<dbReference type="AlphaFoldDB" id="A0A9Q3BSN5"/>